<evidence type="ECO:0000313" key="2">
    <source>
        <dbReference type="EMBL" id="GFB13932.1"/>
    </source>
</evidence>
<comment type="caution">
    <text evidence="2">The sequence shown here is derived from an EMBL/GenBank/DDBJ whole genome shotgun (WGS) entry which is preliminary data.</text>
</comment>
<protein>
    <recommendedName>
        <fullName evidence="1">Retrotransposon gag domain-containing protein</fullName>
    </recommendedName>
</protein>
<dbReference type="AlphaFoldDB" id="A0A699L021"/>
<dbReference type="EMBL" id="BKCJ010560652">
    <property type="protein sequence ID" value="GFB13932.1"/>
    <property type="molecule type" value="Genomic_DNA"/>
</dbReference>
<organism evidence="2">
    <name type="scientific">Tanacetum cinerariifolium</name>
    <name type="common">Dalmatian daisy</name>
    <name type="synonym">Chrysanthemum cinerariifolium</name>
    <dbReference type="NCBI Taxonomy" id="118510"/>
    <lineage>
        <taxon>Eukaryota</taxon>
        <taxon>Viridiplantae</taxon>
        <taxon>Streptophyta</taxon>
        <taxon>Embryophyta</taxon>
        <taxon>Tracheophyta</taxon>
        <taxon>Spermatophyta</taxon>
        <taxon>Magnoliopsida</taxon>
        <taxon>eudicotyledons</taxon>
        <taxon>Gunneridae</taxon>
        <taxon>Pentapetalae</taxon>
        <taxon>asterids</taxon>
        <taxon>campanulids</taxon>
        <taxon>Asterales</taxon>
        <taxon>Asteraceae</taxon>
        <taxon>Asteroideae</taxon>
        <taxon>Anthemideae</taxon>
        <taxon>Anthemidinae</taxon>
        <taxon>Tanacetum</taxon>
    </lineage>
</organism>
<reference evidence="2" key="1">
    <citation type="journal article" date="2019" name="Sci. Rep.">
        <title>Draft genome of Tanacetum cinerariifolium, the natural source of mosquito coil.</title>
        <authorList>
            <person name="Yamashiro T."/>
            <person name="Shiraishi A."/>
            <person name="Satake H."/>
            <person name="Nakayama K."/>
        </authorList>
    </citation>
    <scope>NUCLEOTIDE SEQUENCE</scope>
</reference>
<name>A0A699L021_TANCI</name>
<dbReference type="InterPro" id="IPR005162">
    <property type="entry name" value="Retrotrans_gag_dom"/>
</dbReference>
<proteinExistence type="predicted"/>
<gene>
    <name evidence="2" type="ORF">Tci_685903</name>
</gene>
<dbReference type="Pfam" id="PF03732">
    <property type="entry name" value="Retrotrans_gag"/>
    <property type="match status" value="1"/>
</dbReference>
<evidence type="ECO:0000259" key="1">
    <source>
        <dbReference type="Pfam" id="PF03732"/>
    </source>
</evidence>
<feature type="non-terminal residue" evidence="2">
    <location>
        <position position="1"/>
    </location>
</feature>
<sequence>LVFDDDTKKYIVDTIATMVGGALAEFNVDDIDKVNLISIHLYDKALLWHTQFIKIHEGFVDWVVYKQTILNRFRNVYEDPMSELKNLKYETTARAYEDAFDTLLSRVEISEPHAISLFMGGLPAKIVMGVRMFKPKTLSDAYCLTNLQEATLNAVKRKNKHVFGTNNSRLEEEEDLFDVGIAELQAPQISLHALSGPNVY</sequence>
<accession>A0A699L021</accession>
<feature type="domain" description="Retrotransposon gag" evidence="1">
    <location>
        <begin position="36"/>
        <end position="122"/>
    </location>
</feature>